<feature type="compositionally biased region" description="Basic and acidic residues" evidence="1">
    <location>
        <begin position="83"/>
        <end position="102"/>
    </location>
</feature>
<evidence type="ECO:0000313" key="2">
    <source>
        <dbReference type="EMBL" id="SPQ20989.1"/>
    </source>
</evidence>
<gene>
    <name evidence="2" type="ORF">TT172_LOCUS3408</name>
</gene>
<dbReference type="Proteomes" id="UP000289323">
    <property type="component" value="Unassembled WGS sequence"/>
</dbReference>
<evidence type="ECO:0000256" key="1">
    <source>
        <dbReference type="SAM" id="MobiDB-lite"/>
    </source>
</evidence>
<name>A0A3S4ALV3_9PEZI</name>
<protein>
    <submittedName>
        <fullName evidence="2">Fb76c483-83b0-411c-9bcb-fd5f68acd94d</fullName>
    </submittedName>
</protein>
<feature type="compositionally biased region" description="Polar residues" evidence="1">
    <location>
        <begin position="46"/>
        <end position="59"/>
    </location>
</feature>
<feature type="region of interest" description="Disordered" evidence="1">
    <location>
        <begin position="36"/>
        <end position="68"/>
    </location>
</feature>
<feature type="compositionally biased region" description="Low complexity" evidence="1">
    <location>
        <begin position="257"/>
        <end position="297"/>
    </location>
</feature>
<feature type="compositionally biased region" description="Low complexity" evidence="1">
    <location>
        <begin position="351"/>
        <end position="372"/>
    </location>
</feature>
<feature type="compositionally biased region" description="Polar residues" evidence="1">
    <location>
        <begin position="240"/>
        <end position="254"/>
    </location>
</feature>
<accession>A0A3S4ALV3</accession>
<feature type="compositionally biased region" description="Basic and acidic residues" evidence="1">
    <location>
        <begin position="161"/>
        <end position="209"/>
    </location>
</feature>
<dbReference type="AlphaFoldDB" id="A0A3S4ALV3"/>
<dbReference type="EMBL" id="OUUZ01000008">
    <property type="protein sequence ID" value="SPQ20989.1"/>
    <property type="molecule type" value="Genomic_DNA"/>
</dbReference>
<reference evidence="2 3" key="1">
    <citation type="submission" date="2018-04" db="EMBL/GenBank/DDBJ databases">
        <authorList>
            <person name="Huttner S."/>
            <person name="Dainat J."/>
        </authorList>
    </citation>
    <scope>NUCLEOTIDE SEQUENCE [LARGE SCALE GENOMIC DNA]</scope>
</reference>
<sequence length="372" mass="38893">MSPGATVRFAKATIHRVEVGPGRRFLPVKRKSKSTLTYISPLDPGSQKSAPKTMLQNPTKLRRHQENQAAMGRYWLRTEEEEAQWRAEAERRAAEEAERYRNEPASPPAAPSAPKADLEDADDGGVSLVDKTSLVDQRSAPNSDAALDKVEEEEAEFENCETDKEAGAKFDQEADETERLALKEPAEARHGIDGSGEDGKDARVPEEPRATVQVQTPLKSPEEGGDDSPGSARTGGESPKPTTKSTMASETTHNPEAKAAATTPAPAPAPAEAQPPTENHATLPESSSLSETSTGEPAAKATSNGVASPSQSPGSGASTTESGKDQTPRIALGSPPNDDKIEPGIATGRPNSAHASGASNSGNGSTSSSSSS</sequence>
<feature type="compositionally biased region" description="Low complexity" evidence="1">
    <location>
        <begin position="307"/>
        <end position="320"/>
    </location>
</feature>
<feature type="compositionally biased region" description="Acidic residues" evidence="1">
    <location>
        <begin position="150"/>
        <end position="160"/>
    </location>
</feature>
<feature type="region of interest" description="Disordered" evidence="1">
    <location>
        <begin position="81"/>
        <end position="372"/>
    </location>
</feature>
<proteinExistence type="predicted"/>
<organism evidence="2 3">
    <name type="scientific">Thermothielavioides terrestris</name>
    <dbReference type="NCBI Taxonomy" id="2587410"/>
    <lineage>
        <taxon>Eukaryota</taxon>
        <taxon>Fungi</taxon>
        <taxon>Dikarya</taxon>
        <taxon>Ascomycota</taxon>
        <taxon>Pezizomycotina</taxon>
        <taxon>Sordariomycetes</taxon>
        <taxon>Sordariomycetidae</taxon>
        <taxon>Sordariales</taxon>
        <taxon>Chaetomiaceae</taxon>
        <taxon>Thermothielavioides</taxon>
    </lineage>
</organism>
<evidence type="ECO:0000313" key="3">
    <source>
        <dbReference type="Proteomes" id="UP000289323"/>
    </source>
</evidence>